<feature type="transmembrane region" description="Helical" evidence="10">
    <location>
        <begin position="345"/>
        <end position="363"/>
    </location>
</feature>
<evidence type="ECO:0000313" key="11">
    <source>
        <dbReference type="EMBL" id="KGE15077.1"/>
    </source>
</evidence>
<gene>
    <name evidence="11" type="ORF">DI53_1139</name>
</gene>
<sequence length="438" mass="47470">MPVSLLAAIVPTFASQIPLIMRQKVLFYSYLKLVIAAAAVAALCCVLAFSLKHLTEYVQHVIFHQAQHTSAYFFVVLPSIGITAIYFLRKYAFHNRKNKGIKEIYTTLETRKDHLPFFKVTSHYINGFLTVVFGGSTGIEVSTVVSTATIGNQVYKRRFMPLAFKRELVCAGVAAGVTVLFGSALGGWLFAVEVIAKKFQKTVLLSCTVSALVAFLFIQNFEPGFLISMPAMEWHWQALPFMFVLGMLSGLLASYFTQIVIYCKKLFNHIESNFLRVNLGALTVGVLILAFPGLYGDSYHGLANILSAYSGADAVKAVPYTLALLVLIKPLAASLTLGAGGDGGVFAPSIVAGAFLGILFAYISNTYFDTSFLIINFALIGAAATLAAAIHGPFTAVFLLCSAAPNGYQLMFPLAVGAFSAYILAKKICTYNVYSYQG</sequence>
<dbReference type="Proteomes" id="UP000031802">
    <property type="component" value="Unassembled WGS sequence"/>
</dbReference>
<dbReference type="PATRIC" id="fig|1229276.3.peg.1179"/>
<dbReference type="Gene3D" id="1.10.3080.10">
    <property type="entry name" value="Clc chloride channel"/>
    <property type="match status" value="1"/>
</dbReference>
<comment type="subcellular location">
    <subcellularLocation>
        <location evidence="1">Membrane</location>
        <topology evidence="1">Multi-pass membrane protein</topology>
    </subcellularLocation>
</comment>
<proteinExistence type="predicted"/>
<reference evidence="12" key="1">
    <citation type="submission" date="2014-04" db="EMBL/GenBank/DDBJ databases">
        <title>Whole-Genome optical mapping and complete genome sequence of Sphingobacterium deserti sp. nov., a new spaces isolated from desert in the west of China.</title>
        <authorList>
            <person name="Teng C."/>
            <person name="Zhou Z."/>
            <person name="Li X."/>
            <person name="Chen M."/>
            <person name="Lin M."/>
            <person name="Wang L."/>
            <person name="Su S."/>
            <person name="Zhang C."/>
            <person name="Zhang W."/>
        </authorList>
    </citation>
    <scope>NUCLEOTIDE SEQUENCE [LARGE SCALE GENOMIC DNA]</scope>
    <source>
        <strain evidence="12">ACCC05744</strain>
    </source>
</reference>
<feature type="transmembrane region" description="Helical" evidence="10">
    <location>
        <begin position="30"/>
        <end position="51"/>
    </location>
</feature>
<evidence type="ECO:0000256" key="4">
    <source>
        <dbReference type="ARBA" id="ARBA00022989"/>
    </source>
</evidence>
<organism evidence="11 12">
    <name type="scientific">Sphingobacterium deserti</name>
    <dbReference type="NCBI Taxonomy" id="1229276"/>
    <lineage>
        <taxon>Bacteria</taxon>
        <taxon>Pseudomonadati</taxon>
        <taxon>Bacteroidota</taxon>
        <taxon>Sphingobacteriia</taxon>
        <taxon>Sphingobacteriales</taxon>
        <taxon>Sphingobacteriaceae</taxon>
        <taxon>Sphingobacterium</taxon>
    </lineage>
</organism>
<evidence type="ECO:0000256" key="10">
    <source>
        <dbReference type="SAM" id="Phobius"/>
    </source>
</evidence>
<dbReference type="GO" id="GO:0034707">
    <property type="term" value="C:chloride channel complex"/>
    <property type="evidence" value="ECO:0007669"/>
    <property type="project" value="UniProtKB-KW"/>
</dbReference>
<feature type="transmembrane region" description="Helical" evidence="10">
    <location>
        <begin position="275"/>
        <end position="295"/>
    </location>
</feature>
<dbReference type="InterPro" id="IPR001807">
    <property type="entry name" value="ClC"/>
</dbReference>
<dbReference type="GO" id="GO:0005254">
    <property type="term" value="F:chloride channel activity"/>
    <property type="evidence" value="ECO:0007669"/>
    <property type="project" value="UniProtKB-KW"/>
</dbReference>
<evidence type="ECO:0000256" key="9">
    <source>
        <dbReference type="ARBA" id="ARBA00023303"/>
    </source>
</evidence>
<dbReference type="PANTHER" id="PTHR43427">
    <property type="entry name" value="CHLORIDE CHANNEL PROTEIN CLC-E"/>
    <property type="match status" value="1"/>
</dbReference>
<evidence type="ECO:0000256" key="5">
    <source>
        <dbReference type="ARBA" id="ARBA00023065"/>
    </source>
</evidence>
<dbReference type="SUPFAM" id="SSF81340">
    <property type="entry name" value="Clc chloride channel"/>
    <property type="match status" value="1"/>
</dbReference>
<feature type="transmembrane region" description="Helical" evidence="10">
    <location>
        <begin position="406"/>
        <end position="425"/>
    </location>
</feature>
<comment type="caution">
    <text evidence="11">The sequence shown here is derived from an EMBL/GenBank/DDBJ whole genome shotgun (WGS) entry which is preliminary data.</text>
</comment>
<keyword evidence="2" id="KW-0813">Transport</keyword>
<evidence type="ECO:0000256" key="6">
    <source>
        <dbReference type="ARBA" id="ARBA00023136"/>
    </source>
</evidence>
<dbReference type="PANTHER" id="PTHR43427:SF6">
    <property type="entry name" value="CHLORIDE CHANNEL PROTEIN CLC-E"/>
    <property type="match status" value="1"/>
</dbReference>
<dbReference type="PRINTS" id="PR00762">
    <property type="entry name" value="CLCHANNEL"/>
</dbReference>
<dbReference type="Pfam" id="PF00654">
    <property type="entry name" value="Voltage_CLC"/>
    <property type="match status" value="1"/>
</dbReference>
<dbReference type="STRING" id="1229276.DI53_1139"/>
<dbReference type="InterPro" id="IPR014743">
    <property type="entry name" value="Cl-channel_core"/>
</dbReference>
<reference evidence="11 12" key="2">
    <citation type="journal article" date="2015" name="PLoS ONE">
        <title>Whole-Genome Optical Mapping and Finished Genome Sequence of Sphingobacterium deserti sp. nov., a New Species Isolated from the Western Desert of China.</title>
        <authorList>
            <person name="Teng C."/>
            <person name="Zhou Z."/>
            <person name="Molnar I."/>
            <person name="Li X."/>
            <person name="Tang R."/>
            <person name="Chen M."/>
            <person name="Wang L."/>
            <person name="Su S."/>
            <person name="Zhang W."/>
            <person name="Lin M."/>
        </authorList>
    </citation>
    <scope>NUCLEOTIDE SEQUENCE [LARGE SCALE GENOMIC DNA]</scope>
    <source>
        <strain evidence="12">ACCC05744</strain>
    </source>
</reference>
<evidence type="ECO:0000256" key="3">
    <source>
        <dbReference type="ARBA" id="ARBA00022692"/>
    </source>
</evidence>
<keyword evidence="6 10" id="KW-0472">Membrane</keyword>
<evidence type="ECO:0000256" key="8">
    <source>
        <dbReference type="ARBA" id="ARBA00023214"/>
    </source>
</evidence>
<dbReference type="eggNOG" id="COG0038">
    <property type="taxonomic scope" value="Bacteria"/>
</dbReference>
<dbReference type="InterPro" id="IPR050368">
    <property type="entry name" value="ClC-type_chloride_channel"/>
</dbReference>
<feature type="transmembrane region" description="Helical" evidence="10">
    <location>
        <begin position="375"/>
        <end position="400"/>
    </location>
</feature>
<evidence type="ECO:0000256" key="2">
    <source>
        <dbReference type="ARBA" id="ARBA00022448"/>
    </source>
</evidence>
<evidence type="ECO:0000313" key="12">
    <source>
        <dbReference type="Proteomes" id="UP000031802"/>
    </source>
</evidence>
<feature type="transmembrane region" description="Helical" evidence="10">
    <location>
        <begin position="241"/>
        <end position="263"/>
    </location>
</feature>
<name>A0A0B8T1R0_9SPHI</name>
<dbReference type="EMBL" id="JJMU01000020">
    <property type="protein sequence ID" value="KGE15077.1"/>
    <property type="molecule type" value="Genomic_DNA"/>
</dbReference>
<feature type="transmembrane region" description="Helical" evidence="10">
    <location>
        <begin position="203"/>
        <end position="221"/>
    </location>
</feature>
<dbReference type="AlphaFoldDB" id="A0A0B8T1R0"/>
<keyword evidence="5" id="KW-0406">Ion transport</keyword>
<keyword evidence="9" id="KW-0407">Ion channel</keyword>
<feature type="transmembrane region" description="Helical" evidence="10">
    <location>
        <begin position="71"/>
        <end position="88"/>
    </location>
</feature>
<protein>
    <submittedName>
        <fullName evidence="11">Cl-channel voltage-gated family protein</fullName>
    </submittedName>
</protein>
<keyword evidence="8" id="KW-0868">Chloride</keyword>
<dbReference type="CDD" id="cd00400">
    <property type="entry name" value="Voltage_gated_ClC"/>
    <property type="match status" value="1"/>
</dbReference>
<keyword evidence="12" id="KW-1185">Reference proteome</keyword>
<keyword evidence="4 10" id="KW-1133">Transmembrane helix</keyword>
<accession>A0A0B8T1R0</accession>
<keyword evidence="7" id="KW-0869">Chloride channel</keyword>
<feature type="transmembrane region" description="Helical" evidence="10">
    <location>
        <begin position="168"/>
        <end position="191"/>
    </location>
</feature>
<keyword evidence="3 10" id="KW-0812">Transmembrane</keyword>
<evidence type="ECO:0000256" key="7">
    <source>
        <dbReference type="ARBA" id="ARBA00023173"/>
    </source>
</evidence>
<evidence type="ECO:0000256" key="1">
    <source>
        <dbReference type="ARBA" id="ARBA00004141"/>
    </source>
</evidence>